<evidence type="ECO:0000256" key="5">
    <source>
        <dbReference type="ARBA" id="ARBA00023180"/>
    </source>
</evidence>
<dbReference type="InterPro" id="IPR050726">
    <property type="entry name" value="mGluR"/>
</dbReference>
<sequence>MMTIQVMRSNVSALIGGATSDSSKSISAVLNTFSVPLCSHISASSDLSNKAIYQTFFRYRTTTREDAAGMIAIARGYGWTRFGIVTEAGYAQFALLGSFLAQLASENGMTVPFNIAMQTATPEARNASFTRIYNQLIDTDTRIVMVGHLSDAGARLLLDFYGRGLFDTGVGRTKVFFFLNNAVADLESIAGANSAYTVLQSVAVISIRSQTFKDNTILQDFMTRYSQQNNGQPYPWNATFSFMEGYACGFSMVVGFHRWMRATNATVTDFALKSKRVFSNFSLAYFNVTEDVYPAFPLPLSSAGDPIPRFYYIQAPIATPTGSTSRPYIITAQNVDTVPKSAALGRNLPAWWFPKMPLDQPPPDAAPKAVANLGSQLSNPEGIAVLSLVTATMVLYFASFLSVFWRRSNPILRRSSILVLYLVHFAGMSCSALALFRIFVPTPTTCAIQPFFEYPGVSTFLWAAWARLKPLTEVKAFPKRQLKLQSEVSTDRSTLGHRSPTASAVAAQHSPEEASSPSKAHLMKRRQTGSSIRMGGIPGKMTSIASAMTRRSAEVGLSNLWKHAHLCAVALEDPLSRTGISVTLRAVASLSSLYFVPLFYFMHECRSSTALVQISETLVEFQCTCAAPQIALIRGLWIMVLNLIVCALLLQMAWQTRSSPFNGYESRRWGIGVFNILGMAIVANAFDRLSEQLRTPATLLIAIGGFLSCALIVAPVNQMIHSSQHAGPMSSPPTDAAGENRDPDLRESLGLPKGYDSAGVNMSQPLPLVSGADLKVIAPNRPVVVASAPMRPTNRPGSGASAAGTQGPASPGSLAGATATAVGNQQEQLDSQAVCRFSVQVVMGKPSWVPSRVVRSQIPMRLPTQQELNGHDGHLWLLVDRHQLAVATNIKGAIGRINGWLIISTDKPGEYISGPLDHFAIVIRIDSRGQNRVALRGCSTGRWVSIGFPSSSEMEVFTRMFPREAVRKVTPEIEGKVANPLVSVF</sequence>
<evidence type="ECO:0000256" key="2">
    <source>
        <dbReference type="ARBA" id="ARBA00022692"/>
    </source>
</evidence>
<name>A0A1Y2HLL3_9FUNG</name>
<dbReference type="Gene3D" id="3.40.50.2300">
    <property type="match status" value="2"/>
</dbReference>
<evidence type="ECO:0000256" key="3">
    <source>
        <dbReference type="ARBA" id="ARBA00022989"/>
    </source>
</evidence>
<dbReference type="PANTHER" id="PTHR24060">
    <property type="entry name" value="METABOTROPIC GLUTAMATE RECEPTOR"/>
    <property type="match status" value="1"/>
</dbReference>
<dbReference type="EMBL" id="MCFL01000026">
    <property type="protein sequence ID" value="ORZ34721.1"/>
    <property type="molecule type" value="Genomic_DNA"/>
</dbReference>
<gene>
    <name evidence="9" type="ORF">BCR44DRAFT_1435674</name>
</gene>
<organism evidence="9 10">
    <name type="scientific">Catenaria anguillulae PL171</name>
    <dbReference type="NCBI Taxonomy" id="765915"/>
    <lineage>
        <taxon>Eukaryota</taxon>
        <taxon>Fungi</taxon>
        <taxon>Fungi incertae sedis</taxon>
        <taxon>Blastocladiomycota</taxon>
        <taxon>Blastocladiomycetes</taxon>
        <taxon>Blastocladiales</taxon>
        <taxon>Catenariaceae</taxon>
        <taxon>Catenaria</taxon>
    </lineage>
</organism>
<dbReference type="SUPFAM" id="SSF53822">
    <property type="entry name" value="Periplasmic binding protein-like I"/>
    <property type="match status" value="1"/>
</dbReference>
<keyword evidence="2 7" id="KW-0812">Transmembrane</keyword>
<feature type="transmembrane region" description="Helical" evidence="7">
    <location>
        <begin position="383"/>
        <end position="405"/>
    </location>
</feature>
<dbReference type="AlphaFoldDB" id="A0A1Y2HLL3"/>
<dbReference type="InterPro" id="IPR001828">
    <property type="entry name" value="ANF_lig-bd_rcpt"/>
</dbReference>
<protein>
    <recommendedName>
        <fullName evidence="8">Receptor ligand binding region domain-containing protein</fullName>
    </recommendedName>
</protein>
<dbReference type="GO" id="GO:0016020">
    <property type="term" value="C:membrane"/>
    <property type="evidence" value="ECO:0007669"/>
    <property type="project" value="UniProtKB-SubCell"/>
</dbReference>
<dbReference type="InterPro" id="IPR028082">
    <property type="entry name" value="Peripla_BP_I"/>
</dbReference>
<feature type="domain" description="Receptor ligand binding region" evidence="8">
    <location>
        <begin position="3"/>
        <end position="229"/>
    </location>
</feature>
<feature type="transmembrane region" description="Helical" evidence="7">
    <location>
        <begin position="582"/>
        <end position="601"/>
    </location>
</feature>
<feature type="region of interest" description="Disordered" evidence="6">
    <location>
        <begin position="723"/>
        <end position="749"/>
    </location>
</feature>
<feature type="compositionally biased region" description="Basic and acidic residues" evidence="6">
    <location>
        <begin position="738"/>
        <end position="747"/>
    </location>
</feature>
<feature type="region of interest" description="Disordered" evidence="6">
    <location>
        <begin position="488"/>
        <end position="522"/>
    </location>
</feature>
<feature type="transmembrane region" description="Helical" evidence="7">
    <location>
        <begin position="698"/>
        <end position="716"/>
    </location>
</feature>
<keyword evidence="5" id="KW-0325">Glycoprotein</keyword>
<evidence type="ECO:0000313" key="9">
    <source>
        <dbReference type="EMBL" id="ORZ34721.1"/>
    </source>
</evidence>
<comment type="caution">
    <text evidence="9">The sequence shown here is derived from an EMBL/GenBank/DDBJ whole genome shotgun (WGS) entry which is preliminary data.</text>
</comment>
<dbReference type="OrthoDB" id="5566219at2759"/>
<dbReference type="Proteomes" id="UP000193411">
    <property type="component" value="Unassembled WGS sequence"/>
</dbReference>
<evidence type="ECO:0000256" key="4">
    <source>
        <dbReference type="ARBA" id="ARBA00023136"/>
    </source>
</evidence>
<dbReference type="STRING" id="765915.A0A1Y2HLL3"/>
<proteinExistence type="predicted"/>
<keyword evidence="4 7" id="KW-0472">Membrane</keyword>
<feature type="transmembrane region" description="Helical" evidence="7">
    <location>
        <begin position="417"/>
        <end position="440"/>
    </location>
</feature>
<reference evidence="9 10" key="1">
    <citation type="submission" date="2016-07" db="EMBL/GenBank/DDBJ databases">
        <title>Pervasive Adenine N6-methylation of Active Genes in Fungi.</title>
        <authorList>
            <consortium name="DOE Joint Genome Institute"/>
            <person name="Mondo S.J."/>
            <person name="Dannebaum R.O."/>
            <person name="Kuo R.C."/>
            <person name="Labutti K."/>
            <person name="Haridas S."/>
            <person name="Kuo A."/>
            <person name="Salamov A."/>
            <person name="Ahrendt S.R."/>
            <person name="Lipzen A."/>
            <person name="Sullivan W."/>
            <person name="Andreopoulos W.B."/>
            <person name="Clum A."/>
            <person name="Lindquist E."/>
            <person name="Daum C."/>
            <person name="Ramamoorthy G.K."/>
            <person name="Gryganskyi A."/>
            <person name="Culley D."/>
            <person name="Magnuson J.K."/>
            <person name="James T.Y."/>
            <person name="O'Malley M.A."/>
            <person name="Stajich J.E."/>
            <person name="Spatafora J.W."/>
            <person name="Visel A."/>
            <person name="Grigoriev I.V."/>
        </authorList>
    </citation>
    <scope>NUCLEOTIDE SEQUENCE [LARGE SCALE GENOMIC DNA]</scope>
    <source>
        <strain evidence="9 10">PL171</strain>
    </source>
</reference>
<evidence type="ECO:0000256" key="7">
    <source>
        <dbReference type="SAM" id="Phobius"/>
    </source>
</evidence>
<evidence type="ECO:0000256" key="6">
    <source>
        <dbReference type="SAM" id="MobiDB-lite"/>
    </source>
</evidence>
<feature type="region of interest" description="Disordered" evidence="6">
    <location>
        <begin position="787"/>
        <end position="821"/>
    </location>
</feature>
<keyword evidence="3 7" id="KW-1133">Transmembrane helix</keyword>
<evidence type="ECO:0000313" key="10">
    <source>
        <dbReference type="Proteomes" id="UP000193411"/>
    </source>
</evidence>
<accession>A0A1Y2HLL3</accession>
<feature type="transmembrane region" description="Helical" evidence="7">
    <location>
        <begin position="636"/>
        <end position="654"/>
    </location>
</feature>
<dbReference type="Pfam" id="PF01094">
    <property type="entry name" value="ANF_receptor"/>
    <property type="match status" value="1"/>
</dbReference>
<evidence type="ECO:0000256" key="1">
    <source>
        <dbReference type="ARBA" id="ARBA00004370"/>
    </source>
</evidence>
<evidence type="ECO:0000259" key="8">
    <source>
        <dbReference type="Pfam" id="PF01094"/>
    </source>
</evidence>
<feature type="transmembrane region" description="Helical" evidence="7">
    <location>
        <begin position="669"/>
        <end position="686"/>
    </location>
</feature>
<keyword evidence="10" id="KW-1185">Reference proteome</keyword>
<comment type="subcellular location">
    <subcellularLocation>
        <location evidence="1">Membrane</location>
    </subcellularLocation>
</comment>